<keyword evidence="2" id="KW-0808">Transferase</keyword>
<evidence type="ECO:0000313" key="2">
    <source>
        <dbReference type="EMBL" id="REK72742.1"/>
    </source>
</evidence>
<accession>A0A371PA10</accession>
<dbReference type="InterPro" id="IPR016181">
    <property type="entry name" value="Acyl_CoA_acyltransferase"/>
</dbReference>
<name>A0A371PA10_9ACTN</name>
<evidence type="ECO:0000259" key="1">
    <source>
        <dbReference type="PROSITE" id="PS51186"/>
    </source>
</evidence>
<keyword evidence="3" id="KW-1185">Reference proteome</keyword>
<dbReference type="Proteomes" id="UP000265581">
    <property type="component" value="Unassembled WGS sequence"/>
</dbReference>
<evidence type="ECO:0000313" key="3">
    <source>
        <dbReference type="Proteomes" id="UP000265581"/>
    </source>
</evidence>
<dbReference type="GO" id="GO:0016747">
    <property type="term" value="F:acyltransferase activity, transferring groups other than amino-acyl groups"/>
    <property type="evidence" value="ECO:0007669"/>
    <property type="project" value="InterPro"/>
</dbReference>
<dbReference type="InterPro" id="IPR000182">
    <property type="entry name" value="GNAT_dom"/>
</dbReference>
<proteinExistence type="predicted"/>
<dbReference type="AlphaFoldDB" id="A0A371PA10"/>
<dbReference type="EMBL" id="QUBR01000001">
    <property type="protein sequence ID" value="REK72742.1"/>
    <property type="molecule type" value="Genomic_DNA"/>
</dbReference>
<reference evidence="2 3" key="1">
    <citation type="submission" date="2018-08" db="EMBL/GenBank/DDBJ databases">
        <title>Aeromicrobium sp. M2KJ-4, whole genome shotgun sequence.</title>
        <authorList>
            <person name="Tuo L."/>
        </authorList>
    </citation>
    <scope>NUCLEOTIDE SEQUENCE [LARGE SCALE GENOMIC DNA]</scope>
    <source>
        <strain evidence="2 3">M2KJ-4</strain>
    </source>
</reference>
<comment type="caution">
    <text evidence="2">The sequence shown here is derived from an EMBL/GenBank/DDBJ whole genome shotgun (WGS) entry which is preliminary data.</text>
</comment>
<feature type="domain" description="N-acetyltransferase" evidence="1">
    <location>
        <begin position="1"/>
        <end position="153"/>
    </location>
</feature>
<organism evidence="2 3">
    <name type="scientific">Aeromicrobium endophyticum</name>
    <dbReference type="NCBI Taxonomy" id="2292704"/>
    <lineage>
        <taxon>Bacteria</taxon>
        <taxon>Bacillati</taxon>
        <taxon>Actinomycetota</taxon>
        <taxon>Actinomycetes</taxon>
        <taxon>Propionibacteriales</taxon>
        <taxon>Nocardioidaceae</taxon>
        <taxon>Aeromicrobium</taxon>
    </lineage>
</organism>
<protein>
    <submittedName>
        <fullName evidence="2">GNAT family N-acetyltransferase</fullName>
    </submittedName>
</protein>
<sequence>MNLTLNFVDGTPLGHEWVEKPFVDTEAFDRTWWVGQCAGPVAFASFVRDGDGEVARAQIKLRSRTGSAYPTWDRREGGVTEIDLIAVKDSLRGGGIGGQALALLVAEYGAPIIALAKNEKAEGFWRKQHGWEEHLQEADEGAHPEAPKAMPLYVWNG</sequence>
<dbReference type="RefSeq" id="WP_119702855.1">
    <property type="nucleotide sequence ID" value="NZ_JBHSOI010000001.1"/>
</dbReference>
<dbReference type="Gene3D" id="3.40.630.30">
    <property type="match status" value="1"/>
</dbReference>
<dbReference type="OrthoDB" id="4725120at2"/>
<dbReference type="SUPFAM" id="SSF55729">
    <property type="entry name" value="Acyl-CoA N-acyltransferases (Nat)"/>
    <property type="match status" value="1"/>
</dbReference>
<dbReference type="PROSITE" id="PS51186">
    <property type="entry name" value="GNAT"/>
    <property type="match status" value="1"/>
</dbReference>
<gene>
    <name evidence="2" type="ORF">DX116_03830</name>
</gene>
<dbReference type="Pfam" id="PF00583">
    <property type="entry name" value="Acetyltransf_1"/>
    <property type="match status" value="1"/>
</dbReference>